<accession>A0A6J7HDC0</accession>
<gene>
    <name evidence="1" type="ORF">UFOPK3610_01031</name>
</gene>
<dbReference type="AlphaFoldDB" id="A0A6J7HDC0"/>
<dbReference type="Gene3D" id="3.40.1260.10">
    <property type="entry name" value="DsrEFH-like"/>
    <property type="match status" value="1"/>
</dbReference>
<sequence>MNRSLVIKLTAGADDAEKCAQAFTVAATALTAGVTVSMWLTGDAVWFAVPGKAEAFELPHAAPMADLRDAIVSAGTLTVCTQCATRRGIEQEHLIAGTRIAGAAAFIEEALADGAQALVY</sequence>
<dbReference type="InterPro" id="IPR003787">
    <property type="entry name" value="Sulphur_relay_DsrE/F-like"/>
</dbReference>
<evidence type="ECO:0000313" key="1">
    <source>
        <dbReference type="EMBL" id="CAB4914475.1"/>
    </source>
</evidence>
<dbReference type="InterPro" id="IPR027396">
    <property type="entry name" value="DsrEFH-like"/>
</dbReference>
<dbReference type="Pfam" id="PF02635">
    <property type="entry name" value="DsrE"/>
    <property type="match status" value="1"/>
</dbReference>
<dbReference type="EMBL" id="CAFBMR010000037">
    <property type="protein sequence ID" value="CAB4914475.1"/>
    <property type="molecule type" value="Genomic_DNA"/>
</dbReference>
<organism evidence="1">
    <name type="scientific">freshwater metagenome</name>
    <dbReference type="NCBI Taxonomy" id="449393"/>
    <lineage>
        <taxon>unclassified sequences</taxon>
        <taxon>metagenomes</taxon>
        <taxon>ecological metagenomes</taxon>
    </lineage>
</organism>
<dbReference type="SUPFAM" id="SSF75169">
    <property type="entry name" value="DsrEFH-like"/>
    <property type="match status" value="1"/>
</dbReference>
<proteinExistence type="predicted"/>
<reference evidence="1" key="1">
    <citation type="submission" date="2020-05" db="EMBL/GenBank/DDBJ databases">
        <authorList>
            <person name="Chiriac C."/>
            <person name="Salcher M."/>
            <person name="Ghai R."/>
            <person name="Kavagutti S V."/>
        </authorList>
    </citation>
    <scope>NUCLEOTIDE SEQUENCE</scope>
</reference>
<protein>
    <submittedName>
        <fullName evidence="1">Unannotated protein</fullName>
    </submittedName>
</protein>
<name>A0A6J7HDC0_9ZZZZ</name>